<dbReference type="EMBL" id="MEIA01000286">
    <property type="protein sequence ID" value="OJF11703.1"/>
    <property type="molecule type" value="Genomic_DNA"/>
</dbReference>
<evidence type="ECO:0000313" key="2">
    <source>
        <dbReference type="Proteomes" id="UP000182486"/>
    </source>
</evidence>
<accession>A0A1K0FFT0</accession>
<organism evidence="1 2">
    <name type="scientific">Couchioplanes caeruleus subsp. caeruleus</name>
    <dbReference type="NCBI Taxonomy" id="56427"/>
    <lineage>
        <taxon>Bacteria</taxon>
        <taxon>Bacillati</taxon>
        <taxon>Actinomycetota</taxon>
        <taxon>Actinomycetes</taxon>
        <taxon>Micromonosporales</taxon>
        <taxon>Micromonosporaceae</taxon>
        <taxon>Couchioplanes</taxon>
    </lineage>
</organism>
<keyword evidence="2" id="KW-1185">Reference proteome</keyword>
<evidence type="ECO:0000313" key="1">
    <source>
        <dbReference type="EMBL" id="OJF11703.1"/>
    </source>
</evidence>
<comment type="caution">
    <text evidence="1">The sequence shown here is derived from an EMBL/GenBank/DDBJ whole genome shotgun (WGS) entry which is preliminary data.</text>
</comment>
<protein>
    <submittedName>
        <fullName evidence="1">Uncharacterized protein</fullName>
    </submittedName>
</protein>
<dbReference type="Proteomes" id="UP000182486">
    <property type="component" value="Unassembled WGS sequence"/>
</dbReference>
<sequence>MPDHTVQVLEPELTEHDYLRQIELLARDVVHAAQEEGWQTYGPNPANATQMHRAVNELARALRHWHFDDDGCLDDDRPLLHLGGATVITPGSSPAQQESYRTGCARLGVDTRDEGWALWHTWDDKARAHTVVTTALDATHALLDNWSHGRDVHPLQPRRAQIAAVVQGWVGPITLSPSHATTIGLGGR</sequence>
<reference evidence="1 2" key="1">
    <citation type="submission" date="2016-09" db="EMBL/GenBank/DDBJ databases">
        <title>Couchioplanes caeruleus draft genome sequence.</title>
        <authorList>
            <person name="Sheehan J."/>
            <person name="Caffrey P."/>
        </authorList>
    </citation>
    <scope>NUCLEOTIDE SEQUENCE [LARGE SCALE GENOMIC DNA]</scope>
    <source>
        <strain evidence="1 2">DSM 43634</strain>
    </source>
</reference>
<gene>
    <name evidence="1" type="ORF">BG844_24825</name>
</gene>
<dbReference type="AlphaFoldDB" id="A0A1K0FFT0"/>
<proteinExistence type="predicted"/>
<name>A0A1K0FFT0_9ACTN</name>